<dbReference type="SUPFAM" id="SSF47413">
    <property type="entry name" value="lambda repressor-like DNA-binding domains"/>
    <property type="match status" value="1"/>
</dbReference>
<feature type="domain" description="HTH cro/C1-type" evidence="2">
    <location>
        <begin position="12"/>
        <end position="66"/>
    </location>
</feature>
<dbReference type="GO" id="GO:0005829">
    <property type="term" value="C:cytosol"/>
    <property type="evidence" value="ECO:0007669"/>
    <property type="project" value="TreeGrafter"/>
</dbReference>
<dbReference type="PANTHER" id="PTHR46797:SF1">
    <property type="entry name" value="METHYLPHOSPHONATE SYNTHASE"/>
    <property type="match status" value="1"/>
</dbReference>
<dbReference type="GO" id="GO:0003677">
    <property type="term" value="F:DNA binding"/>
    <property type="evidence" value="ECO:0007669"/>
    <property type="project" value="UniProtKB-KW"/>
</dbReference>
<organism evidence="3 4">
    <name type="scientific">Stakelama pacifica</name>
    <dbReference type="NCBI Taxonomy" id="517720"/>
    <lineage>
        <taxon>Bacteria</taxon>
        <taxon>Pseudomonadati</taxon>
        <taxon>Pseudomonadota</taxon>
        <taxon>Alphaproteobacteria</taxon>
        <taxon>Sphingomonadales</taxon>
        <taxon>Sphingomonadaceae</taxon>
        <taxon>Stakelama</taxon>
    </lineage>
</organism>
<evidence type="ECO:0000259" key="2">
    <source>
        <dbReference type="PROSITE" id="PS50943"/>
    </source>
</evidence>
<gene>
    <name evidence="3" type="ORF">EV664_1262</name>
</gene>
<evidence type="ECO:0000313" key="4">
    <source>
        <dbReference type="Proteomes" id="UP000295493"/>
    </source>
</evidence>
<dbReference type="EMBL" id="SNWD01000026">
    <property type="protein sequence ID" value="TDN77739.1"/>
    <property type="molecule type" value="Genomic_DNA"/>
</dbReference>
<dbReference type="InterPro" id="IPR001387">
    <property type="entry name" value="Cro/C1-type_HTH"/>
</dbReference>
<dbReference type="InterPro" id="IPR050807">
    <property type="entry name" value="TransReg_Diox_bact_type"/>
</dbReference>
<protein>
    <submittedName>
        <fullName evidence="3">Helix-turn-helix protein</fullName>
    </submittedName>
</protein>
<dbReference type="InterPro" id="IPR010982">
    <property type="entry name" value="Lambda_DNA-bd_dom_sf"/>
</dbReference>
<dbReference type="CDD" id="cd00093">
    <property type="entry name" value="HTH_XRE"/>
    <property type="match status" value="1"/>
</dbReference>
<comment type="caution">
    <text evidence="3">The sequence shown here is derived from an EMBL/GenBank/DDBJ whole genome shotgun (WGS) entry which is preliminary data.</text>
</comment>
<dbReference type="RefSeq" id="WP_133497218.1">
    <property type="nucleotide sequence ID" value="NZ_BMLU01000027.1"/>
</dbReference>
<dbReference type="SMART" id="SM00530">
    <property type="entry name" value="HTH_XRE"/>
    <property type="match status" value="1"/>
</dbReference>
<dbReference type="OrthoDB" id="9815697at2"/>
<keyword evidence="1" id="KW-0238">DNA-binding</keyword>
<dbReference type="Proteomes" id="UP000295493">
    <property type="component" value="Unassembled WGS sequence"/>
</dbReference>
<dbReference type="GO" id="GO:0003700">
    <property type="term" value="F:DNA-binding transcription factor activity"/>
    <property type="evidence" value="ECO:0007669"/>
    <property type="project" value="TreeGrafter"/>
</dbReference>
<reference evidence="3 4" key="1">
    <citation type="submission" date="2019-03" db="EMBL/GenBank/DDBJ databases">
        <title>Genomic Encyclopedia of Type Strains, Phase IV (KMG-IV): sequencing the most valuable type-strain genomes for metagenomic binning, comparative biology and taxonomic classification.</title>
        <authorList>
            <person name="Goeker M."/>
        </authorList>
    </citation>
    <scope>NUCLEOTIDE SEQUENCE [LARGE SCALE GENOMIC DNA]</scope>
    <source>
        <strain evidence="3 4">DSM 25059</strain>
    </source>
</reference>
<accession>A0A4R6F9H9</accession>
<dbReference type="PANTHER" id="PTHR46797">
    <property type="entry name" value="HTH-TYPE TRANSCRIPTIONAL REGULATOR"/>
    <property type="match status" value="1"/>
</dbReference>
<dbReference type="Pfam" id="PF13560">
    <property type="entry name" value="HTH_31"/>
    <property type="match status" value="1"/>
</dbReference>
<name>A0A4R6F9H9_9SPHN</name>
<sequence length="111" mass="12023">MDDLRHRFGKLVKAHRMRLGMTQERLAGAAGVSADMISKIEAGSSGARFAVVSQLAEALKVDPAELFTAELPSGHLQRGTLSEITLRLSSLREAELLWIKGVIDAALEPQN</sequence>
<dbReference type="AlphaFoldDB" id="A0A4R6F9H9"/>
<keyword evidence="4" id="KW-1185">Reference proteome</keyword>
<evidence type="ECO:0000256" key="1">
    <source>
        <dbReference type="ARBA" id="ARBA00023125"/>
    </source>
</evidence>
<dbReference type="PROSITE" id="PS50943">
    <property type="entry name" value="HTH_CROC1"/>
    <property type="match status" value="1"/>
</dbReference>
<dbReference type="Gene3D" id="1.10.260.40">
    <property type="entry name" value="lambda repressor-like DNA-binding domains"/>
    <property type="match status" value="1"/>
</dbReference>
<evidence type="ECO:0000313" key="3">
    <source>
        <dbReference type="EMBL" id="TDN77739.1"/>
    </source>
</evidence>
<proteinExistence type="predicted"/>